<evidence type="ECO:0000313" key="2">
    <source>
        <dbReference type="EMBL" id="CAA9289149.1"/>
    </source>
</evidence>
<organism evidence="2">
    <name type="scientific">uncultured Friedmanniella sp</name>
    <dbReference type="NCBI Taxonomy" id="335381"/>
    <lineage>
        <taxon>Bacteria</taxon>
        <taxon>Bacillati</taxon>
        <taxon>Actinomycetota</taxon>
        <taxon>Actinomycetes</taxon>
        <taxon>Propionibacteriales</taxon>
        <taxon>Nocardioidaceae</taxon>
        <taxon>Friedmanniella</taxon>
        <taxon>environmental samples</taxon>
    </lineage>
</organism>
<feature type="compositionally biased region" description="Basic residues" evidence="1">
    <location>
        <begin position="91"/>
        <end position="110"/>
    </location>
</feature>
<proteinExistence type="predicted"/>
<dbReference type="AlphaFoldDB" id="A0A6J4JWG5"/>
<feature type="non-terminal residue" evidence="2">
    <location>
        <position position="1"/>
    </location>
</feature>
<feature type="compositionally biased region" description="Basic and acidic residues" evidence="1">
    <location>
        <begin position="118"/>
        <end position="130"/>
    </location>
</feature>
<accession>A0A6J4JWG5</accession>
<reference evidence="2" key="1">
    <citation type="submission" date="2020-02" db="EMBL/GenBank/DDBJ databases">
        <authorList>
            <person name="Meier V. D."/>
        </authorList>
    </citation>
    <scope>NUCLEOTIDE SEQUENCE</scope>
    <source>
        <strain evidence="2">AVDCRST_MAG48</strain>
    </source>
</reference>
<evidence type="ECO:0000256" key="1">
    <source>
        <dbReference type="SAM" id="MobiDB-lite"/>
    </source>
</evidence>
<feature type="region of interest" description="Disordered" evidence="1">
    <location>
        <begin position="1"/>
        <end position="137"/>
    </location>
</feature>
<gene>
    <name evidence="2" type="ORF">AVDCRST_MAG48-381</name>
</gene>
<feature type="compositionally biased region" description="Low complexity" evidence="1">
    <location>
        <begin position="31"/>
        <end position="45"/>
    </location>
</feature>
<protein>
    <submittedName>
        <fullName evidence="2">RsbS, negative regulator of sigma-B</fullName>
    </submittedName>
</protein>
<feature type="non-terminal residue" evidence="2">
    <location>
        <position position="137"/>
    </location>
</feature>
<feature type="compositionally biased region" description="Low complexity" evidence="1">
    <location>
        <begin position="8"/>
        <end position="17"/>
    </location>
</feature>
<sequence length="137" mass="14399">DRHGAGAGLDPAAGLPADRLHPHRPGRHPDGAVPAGPRAPDRGAPGPRGGHRRRGPRRAGLLRLADAARHRRDGPAAGGGHGDRRDPAGGRLHHGRPGHGHRQRAHRARPRGGPGLPRRREGRLGDRDAGPLRPTGM</sequence>
<name>A0A6J4JWG5_9ACTN</name>
<dbReference type="EMBL" id="CADCTS010000055">
    <property type="protein sequence ID" value="CAA9289149.1"/>
    <property type="molecule type" value="Genomic_DNA"/>
</dbReference>